<dbReference type="RefSeq" id="WP_136727701.1">
    <property type="nucleotide sequence ID" value="NZ_SUMC01000042.1"/>
</dbReference>
<protein>
    <submittedName>
        <fullName evidence="1">Uncharacterized protein</fullName>
    </submittedName>
</protein>
<comment type="caution">
    <text evidence="1">The sequence shown here is derived from an EMBL/GenBank/DDBJ whole genome shotgun (WGS) entry which is preliminary data.</text>
</comment>
<accession>A0A4V5MZ06</accession>
<evidence type="ECO:0000313" key="1">
    <source>
        <dbReference type="EMBL" id="TKA06219.1"/>
    </source>
</evidence>
<keyword evidence="2" id="KW-1185">Reference proteome</keyword>
<dbReference type="AlphaFoldDB" id="A0A4V5MZ06"/>
<name>A0A4V5MZ06_9ACTN</name>
<sequence>MTESPGVAPPPIVVSQVMPGDPPFRIVQIGGQQVGKAFSPVDVIEFARRAGLDDVDLDDPSVVRWVGGDKFKWTL</sequence>
<organism evidence="1 2">
    <name type="scientific">Actinacidiphila oryziradicis</name>
    <dbReference type="NCBI Taxonomy" id="2571141"/>
    <lineage>
        <taxon>Bacteria</taxon>
        <taxon>Bacillati</taxon>
        <taxon>Actinomycetota</taxon>
        <taxon>Actinomycetes</taxon>
        <taxon>Kitasatosporales</taxon>
        <taxon>Streptomycetaceae</taxon>
        <taxon>Actinacidiphila</taxon>
    </lineage>
</organism>
<dbReference type="Proteomes" id="UP000305778">
    <property type="component" value="Unassembled WGS sequence"/>
</dbReference>
<gene>
    <name evidence="1" type="ORF">FCI23_33010</name>
</gene>
<dbReference type="EMBL" id="SUMC01000042">
    <property type="protein sequence ID" value="TKA06219.1"/>
    <property type="molecule type" value="Genomic_DNA"/>
</dbReference>
<dbReference type="OrthoDB" id="3854666at2"/>
<evidence type="ECO:0000313" key="2">
    <source>
        <dbReference type="Proteomes" id="UP000305778"/>
    </source>
</evidence>
<proteinExistence type="predicted"/>
<reference evidence="1 2" key="1">
    <citation type="submission" date="2019-04" db="EMBL/GenBank/DDBJ databases">
        <title>Streptomyces oryziradicis sp. nov., a novel actinomycete isolated from rhizosphere soil of rice (Oryza sativa L.).</title>
        <authorList>
            <person name="Li C."/>
        </authorList>
    </citation>
    <scope>NUCLEOTIDE SEQUENCE [LARGE SCALE GENOMIC DNA]</scope>
    <source>
        <strain evidence="1 2">NEAU-C40</strain>
    </source>
</reference>